<proteinExistence type="inferred from homology"/>
<dbReference type="Proteomes" id="UP000182753">
    <property type="component" value="Unassembled WGS sequence"/>
</dbReference>
<dbReference type="PANTHER" id="PTHR48099:SF5">
    <property type="entry name" value="C-1-TETRAHYDROFOLATE SYNTHASE, CYTOPLASMIC"/>
    <property type="match status" value="1"/>
</dbReference>
<dbReference type="EC" id="3.5.4.9" evidence="11"/>
<dbReference type="HAMAP" id="MF_01576">
    <property type="entry name" value="THF_DHG_CYH"/>
    <property type="match status" value="1"/>
</dbReference>
<dbReference type="UniPathway" id="UPA00193"/>
<organism evidence="14 15">
    <name type="scientific">Candidatus Berkelbacteria bacterium CG1_02_42_45</name>
    <dbReference type="NCBI Taxonomy" id="1805036"/>
    <lineage>
        <taxon>Bacteria</taxon>
        <taxon>Candidatus Berkelbacteria</taxon>
    </lineage>
</organism>
<evidence type="ECO:0000256" key="1">
    <source>
        <dbReference type="ARBA" id="ARBA00004777"/>
    </source>
</evidence>
<dbReference type="EMBL" id="MNUJ01000013">
    <property type="protein sequence ID" value="OIN90068.1"/>
    <property type="molecule type" value="Genomic_DNA"/>
</dbReference>
<keyword evidence="8 11" id="KW-0368">Histidine biosynthesis</keyword>
<reference evidence="14 15" key="1">
    <citation type="journal article" date="2016" name="Environ. Microbiol.">
        <title>Genomic resolution of a cold subsurface aquifer community provides metabolic insights for novel microbes adapted to high CO concentrations.</title>
        <authorList>
            <person name="Probst A.J."/>
            <person name="Castelle C.J."/>
            <person name="Singh A."/>
            <person name="Brown C.T."/>
            <person name="Anantharaman K."/>
            <person name="Sharon I."/>
            <person name="Hug L.A."/>
            <person name="Burstein D."/>
            <person name="Emerson J.B."/>
            <person name="Thomas B.C."/>
            <person name="Banfield J.F."/>
        </authorList>
    </citation>
    <scope>NUCLEOTIDE SEQUENCE [LARGE SCALE GENOMIC DNA]</scope>
    <source>
        <strain evidence="14">CG1_02_42_45</strain>
    </source>
</reference>
<evidence type="ECO:0000256" key="4">
    <source>
        <dbReference type="ARBA" id="ARBA00022755"/>
    </source>
</evidence>
<dbReference type="InterPro" id="IPR000672">
    <property type="entry name" value="THF_DH/CycHdrlase"/>
</dbReference>
<dbReference type="AlphaFoldDB" id="A0A1J4RUP7"/>
<feature type="domain" description="Tetrahydrofolate dehydrogenase/cyclohydrolase catalytic" evidence="12">
    <location>
        <begin position="5"/>
        <end position="115"/>
    </location>
</feature>
<feature type="domain" description="Tetrahydrofolate dehydrogenase/cyclohydrolase NAD(P)-binding" evidence="13">
    <location>
        <begin position="132"/>
        <end position="262"/>
    </location>
</feature>
<feature type="binding site" evidence="11">
    <location>
        <begin position="153"/>
        <end position="155"/>
    </location>
    <ligand>
        <name>NADP(+)</name>
        <dbReference type="ChEBI" id="CHEBI:58349"/>
    </ligand>
</feature>
<keyword evidence="9 11" id="KW-0486">Methionine biosynthesis</keyword>
<dbReference type="Pfam" id="PF02882">
    <property type="entry name" value="THF_DHG_CYH_C"/>
    <property type="match status" value="1"/>
</dbReference>
<keyword evidence="4 11" id="KW-0658">Purine biosynthesis</keyword>
<protein>
    <recommendedName>
        <fullName evidence="11">Bifunctional protein FolD</fullName>
    </recommendedName>
    <domain>
        <recommendedName>
            <fullName evidence="11">Methylenetetrahydrofolate dehydrogenase</fullName>
            <ecNumber evidence="11">1.5.1.5</ecNumber>
        </recommendedName>
    </domain>
    <domain>
        <recommendedName>
            <fullName evidence="11">Methenyltetrahydrofolate cyclohydrolase</fullName>
            <ecNumber evidence="11">3.5.4.9</ecNumber>
        </recommendedName>
    </domain>
</protein>
<dbReference type="SUPFAM" id="SSF53223">
    <property type="entry name" value="Aminoacid dehydrogenase-like, N-terminal domain"/>
    <property type="match status" value="1"/>
</dbReference>
<evidence type="ECO:0000256" key="3">
    <source>
        <dbReference type="ARBA" id="ARBA00022563"/>
    </source>
</evidence>
<evidence type="ECO:0000256" key="5">
    <source>
        <dbReference type="ARBA" id="ARBA00022801"/>
    </source>
</evidence>
<dbReference type="GO" id="GO:0005829">
    <property type="term" value="C:cytosol"/>
    <property type="evidence" value="ECO:0007669"/>
    <property type="project" value="TreeGrafter"/>
</dbReference>
<dbReference type="Gene3D" id="3.40.50.720">
    <property type="entry name" value="NAD(P)-binding Rossmann-like Domain"/>
    <property type="match status" value="1"/>
</dbReference>
<comment type="function">
    <text evidence="11">Catalyzes the oxidation of 5,10-methylenetetrahydrofolate to 5,10-methenyltetrahydrofolate and then the hydrolysis of 5,10-methenyltetrahydrofolate to 10-formyltetrahydrofolate.</text>
</comment>
<comment type="subunit">
    <text evidence="2 11">Homodimer.</text>
</comment>
<sequence>MKEFDGRKIRDEILAKLKIRISKLKIKPTLAVIWVGEDPVSEKYIKAKQKAADYIGVDFKLFQLSALALEADAIKKIEELNNDQKVTGILLQMPLPAKINRQKVIKAISLEKDVDGLRFCANLTSDFQPPVVLAILEALDGVDLGQKKVAIIGQGFLVGAPLAKVLRNKVKRLEVADIETADLAKITRNAEIIISATGQAGLITAEMVKNGVVLVDAGASEVGGKIKGDMDAGAYQKASFYTPVPGGIGPVTVAMLFRNLLKV</sequence>
<evidence type="ECO:0000259" key="12">
    <source>
        <dbReference type="Pfam" id="PF00763"/>
    </source>
</evidence>
<dbReference type="EC" id="1.5.1.5" evidence="11"/>
<evidence type="ECO:0000256" key="8">
    <source>
        <dbReference type="ARBA" id="ARBA00023102"/>
    </source>
</evidence>
<accession>A0A1J4RUP7</accession>
<comment type="similarity">
    <text evidence="11">Belongs to the tetrahydrofolate dehydrogenase/cyclohydrolase family.</text>
</comment>
<dbReference type="GO" id="GO:0004477">
    <property type="term" value="F:methenyltetrahydrofolate cyclohydrolase activity"/>
    <property type="evidence" value="ECO:0007669"/>
    <property type="project" value="UniProtKB-UniRule"/>
</dbReference>
<dbReference type="InterPro" id="IPR020631">
    <property type="entry name" value="THF_DH/CycHdrlase_NAD-bd_dom"/>
</dbReference>
<feature type="binding site" evidence="11">
    <location>
        <position position="178"/>
    </location>
    <ligand>
        <name>NADP(+)</name>
        <dbReference type="ChEBI" id="CHEBI:58349"/>
    </ligand>
</feature>
<dbReference type="PRINTS" id="PR00085">
    <property type="entry name" value="THFDHDRGNASE"/>
</dbReference>
<comment type="catalytic activity">
    <reaction evidence="11">
        <text>(6R)-5,10-methylene-5,6,7,8-tetrahydrofolate + NADP(+) = (6R)-5,10-methenyltetrahydrofolate + NADPH</text>
        <dbReference type="Rhea" id="RHEA:22812"/>
        <dbReference type="ChEBI" id="CHEBI:15636"/>
        <dbReference type="ChEBI" id="CHEBI:57455"/>
        <dbReference type="ChEBI" id="CHEBI:57783"/>
        <dbReference type="ChEBI" id="CHEBI:58349"/>
        <dbReference type="EC" id="1.5.1.5"/>
    </reaction>
</comment>
<comment type="caution">
    <text evidence="14">The sequence shown here is derived from an EMBL/GenBank/DDBJ whole genome shotgun (WGS) entry which is preliminary data.</text>
</comment>
<evidence type="ECO:0000313" key="15">
    <source>
        <dbReference type="Proteomes" id="UP000182753"/>
    </source>
</evidence>
<keyword evidence="3 11" id="KW-0554">One-carbon metabolism</keyword>
<keyword evidence="11" id="KW-0028">Amino-acid biosynthesis</keyword>
<evidence type="ECO:0000256" key="2">
    <source>
        <dbReference type="ARBA" id="ARBA00011738"/>
    </source>
</evidence>
<dbReference type="GO" id="GO:0009086">
    <property type="term" value="P:methionine biosynthetic process"/>
    <property type="evidence" value="ECO:0007669"/>
    <property type="project" value="UniProtKB-KW"/>
</dbReference>
<dbReference type="GO" id="GO:0004488">
    <property type="term" value="F:methylenetetrahydrofolate dehydrogenase (NADP+) activity"/>
    <property type="evidence" value="ECO:0007669"/>
    <property type="project" value="UniProtKB-UniRule"/>
</dbReference>
<evidence type="ECO:0000259" key="13">
    <source>
        <dbReference type="Pfam" id="PF02882"/>
    </source>
</evidence>
<keyword evidence="5 11" id="KW-0378">Hydrolase</keyword>
<dbReference type="Gene3D" id="3.40.50.10860">
    <property type="entry name" value="Leucine Dehydrogenase, chain A, domain 1"/>
    <property type="match status" value="1"/>
</dbReference>
<dbReference type="FunFam" id="3.40.50.10860:FF:000005">
    <property type="entry name" value="C-1-tetrahydrofolate synthase, cytoplasmic, putative"/>
    <property type="match status" value="1"/>
</dbReference>
<evidence type="ECO:0000313" key="14">
    <source>
        <dbReference type="EMBL" id="OIN90068.1"/>
    </source>
</evidence>
<evidence type="ECO:0000256" key="11">
    <source>
        <dbReference type="HAMAP-Rule" id="MF_01576"/>
    </source>
</evidence>
<dbReference type="InterPro" id="IPR046346">
    <property type="entry name" value="Aminoacid_DH-like_N_sf"/>
</dbReference>
<keyword evidence="7 11" id="KW-0560">Oxidoreductase</keyword>
<comment type="pathway">
    <text evidence="1 11">One-carbon metabolism; tetrahydrofolate interconversion.</text>
</comment>
<evidence type="ECO:0000256" key="6">
    <source>
        <dbReference type="ARBA" id="ARBA00022857"/>
    </source>
</evidence>
<dbReference type="GO" id="GO:0035999">
    <property type="term" value="P:tetrahydrofolate interconversion"/>
    <property type="evidence" value="ECO:0007669"/>
    <property type="project" value="UniProtKB-UniRule"/>
</dbReference>
<gene>
    <name evidence="11" type="primary">folD</name>
    <name evidence="14" type="ORF">AUJ40_00685</name>
</gene>
<evidence type="ECO:0000256" key="9">
    <source>
        <dbReference type="ARBA" id="ARBA00023167"/>
    </source>
</evidence>
<dbReference type="SUPFAM" id="SSF51735">
    <property type="entry name" value="NAD(P)-binding Rossmann-fold domains"/>
    <property type="match status" value="1"/>
</dbReference>
<dbReference type="GO" id="GO:0006164">
    <property type="term" value="P:purine nucleotide biosynthetic process"/>
    <property type="evidence" value="ECO:0007669"/>
    <property type="project" value="UniProtKB-KW"/>
</dbReference>
<keyword evidence="6 11" id="KW-0521">NADP</keyword>
<evidence type="ECO:0000256" key="7">
    <source>
        <dbReference type="ARBA" id="ARBA00023002"/>
    </source>
</evidence>
<name>A0A1J4RUP7_9BACT</name>
<dbReference type="Pfam" id="PF00763">
    <property type="entry name" value="THF_DHG_CYH"/>
    <property type="match status" value="1"/>
</dbReference>
<feature type="binding site" evidence="11">
    <location>
        <position position="219"/>
    </location>
    <ligand>
        <name>NADP(+)</name>
        <dbReference type="ChEBI" id="CHEBI:58349"/>
    </ligand>
</feature>
<keyword evidence="10 11" id="KW-0511">Multifunctional enzyme</keyword>
<comment type="catalytic activity">
    <reaction evidence="11">
        <text>(6R)-5,10-methenyltetrahydrofolate + H2O = (6R)-10-formyltetrahydrofolate + H(+)</text>
        <dbReference type="Rhea" id="RHEA:23700"/>
        <dbReference type="ChEBI" id="CHEBI:15377"/>
        <dbReference type="ChEBI" id="CHEBI:15378"/>
        <dbReference type="ChEBI" id="CHEBI:57455"/>
        <dbReference type="ChEBI" id="CHEBI:195366"/>
        <dbReference type="EC" id="3.5.4.9"/>
    </reaction>
</comment>
<dbReference type="InterPro" id="IPR020630">
    <property type="entry name" value="THF_DH/CycHdrlase_cat_dom"/>
</dbReference>
<dbReference type="InterPro" id="IPR036291">
    <property type="entry name" value="NAD(P)-bd_dom_sf"/>
</dbReference>
<dbReference type="PANTHER" id="PTHR48099">
    <property type="entry name" value="C-1-TETRAHYDROFOLATE SYNTHASE, CYTOPLASMIC-RELATED"/>
    <property type="match status" value="1"/>
</dbReference>
<evidence type="ECO:0000256" key="10">
    <source>
        <dbReference type="ARBA" id="ARBA00023268"/>
    </source>
</evidence>
<dbReference type="GO" id="GO:0000105">
    <property type="term" value="P:L-histidine biosynthetic process"/>
    <property type="evidence" value="ECO:0007669"/>
    <property type="project" value="UniProtKB-KW"/>
</dbReference>